<feature type="domain" description="MRNA cap 0 methyltransferase" evidence="9">
    <location>
        <begin position="148"/>
        <end position="409"/>
    </location>
</feature>
<protein>
    <recommendedName>
        <fullName evidence="1">mRNA (guanine-N(7))-methyltransferase</fullName>
        <ecNumber evidence="1">2.1.1.56</ecNumber>
    </recommendedName>
</protein>
<reference evidence="10" key="1">
    <citation type="submission" date="2023-07" db="EMBL/GenBank/DDBJ databases">
        <title>draft genome sequence of fig (Ficus carica).</title>
        <authorList>
            <person name="Takahashi T."/>
            <person name="Nishimura K."/>
        </authorList>
    </citation>
    <scope>NUCLEOTIDE SEQUENCE</scope>
</reference>
<accession>A0AA88A985</accession>
<evidence type="ECO:0000256" key="8">
    <source>
        <dbReference type="SAM" id="MobiDB-lite"/>
    </source>
</evidence>
<keyword evidence="6" id="KW-0507">mRNA processing</keyword>
<keyword evidence="2" id="KW-0489">Methyltransferase</keyword>
<keyword evidence="6" id="KW-0506">mRNA capping</keyword>
<dbReference type="InterPro" id="IPR039753">
    <property type="entry name" value="RG7MT1"/>
</dbReference>
<evidence type="ECO:0000256" key="3">
    <source>
        <dbReference type="ARBA" id="ARBA00022679"/>
    </source>
</evidence>
<evidence type="ECO:0000256" key="4">
    <source>
        <dbReference type="ARBA" id="ARBA00022691"/>
    </source>
</evidence>
<keyword evidence="5" id="KW-0694">RNA-binding</keyword>
<keyword evidence="11" id="KW-1185">Reference proteome</keyword>
<keyword evidence="4" id="KW-0949">S-adenosyl-L-methionine</keyword>
<dbReference type="InterPro" id="IPR004971">
    <property type="entry name" value="mRNA_G-N7_MeTrfase_dom"/>
</dbReference>
<dbReference type="GO" id="GO:0004482">
    <property type="term" value="F:mRNA 5'-cap (guanine-N7-)-methyltransferase activity"/>
    <property type="evidence" value="ECO:0007669"/>
    <property type="project" value="UniProtKB-EC"/>
</dbReference>
<evidence type="ECO:0000313" key="11">
    <source>
        <dbReference type="Proteomes" id="UP001187192"/>
    </source>
</evidence>
<dbReference type="PROSITE" id="PS51562">
    <property type="entry name" value="RNA_CAP0_MT"/>
    <property type="match status" value="1"/>
</dbReference>
<name>A0AA88A985_FICCA</name>
<evidence type="ECO:0000256" key="2">
    <source>
        <dbReference type="ARBA" id="ARBA00022603"/>
    </source>
</evidence>
<comment type="caution">
    <text evidence="10">The sequence shown here is derived from an EMBL/GenBank/DDBJ whole genome shotgun (WGS) entry which is preliminary data.</text>
</comment>
<feature type="region of interest" description="Disordered" evidence="8">
    <location>
        <begin position="92"/>
        <end position="115"/>
    </location>
</feature>
<dbReference type="EC" id="2.1.1.56" evidence="1"/>
<evidence type="ECO:0000313" key="10">
    <source>
        <dbReference type="EMBL" id="GMN51569.1"/>
    </source>
</evidence>
<dbReference type="InterPro" id="IPR029063">
    <property type="entry name" value="SAM-dependent_MTases_sf"/>
</dbReference>
<dbReference type="Pfam" id="PF03291">
    <property type="entry name" value="mRNA_G-N7_MeTrfase"/>
    <property type="match status" value="2"/>
</dbReference>
<evidence type="ECO:0000256" key="6">
    <source>
        <dbReference type="ARBA" id="ARBA00023042"/>
    </source>
</evidence>
<dbReference type="CDD" id="cd02440">
    <property type="entry name" value="AdoMet_MTases"/>
    <property type="match status" value="1"/>
</dbReference>
<dbReference type="GO" id="GO:0003723">
    <property type="term" value="F:RNA binding"/>
    <property type="evidence" value="ECO:0007669"/>
    <property type="project" value="UniProtKB-KW"/>
</dbReference>
<sequence length="438" mass="49230">MAVAGGIMDVSTWFDLRRKGVACAWVSLEHGGMSKLTEGGSPSSTALGQASSGRRLDLPPRAPKLLPTSPPPQSPPVLECKVKYFTMKRGYSESPATSSLGPPQSKFKHNPEGDGQFLEDESTKIFARKVAEHYSARTNQTLEQREASVIIHLKKLNNWIKSVLIQLYTRRGDAVLDLACGKGGDLIKWDKAKVGYYVGIDIAEGSIEDCRTRYNGDADHHQRRKKFSFPARLICGDCYEARLDEVLADDAPFDICSCQFALHYSWSTEARARRALANISALLRPGADGLAFGNSIYWIRFDEEFSEKKFSSSSPFGIKYKFHLEDAVDCPEWIVPFHLFKALAEEYDLELVFVKNSHEFVHEYMKKPEYIELMRRLGALGDGNQDPTTLSPDEWEVAYLYLAFVLRKRGQPDRTQGNGKRDRGQMHISKEDIMAVGS</sequence>
<proteinExistence type="predicted"/>
<evidence type="ECO:0000259" key="9">
    <source>
        <dbReference type="PROSITE" id="PS51562"/>
    </source>
</evidence>
<feature type="compositionally biased region" description="Polar residues" evidence="8">
    <location>
        <begin position="40"/>
        <end position="52"/>
    </location>
</feature>
<dbReference type="SUPFAM" id="SSF53335">
    <property type="entry name" value="S-adenosyl-L-methionine-dependent methyltransferases"/>
    <property type="match status" value="1"/>
</dbReference>
<dbReference type="Proteomes" id="UP001187192">
    <property type="component" value="Unassembled WGS sequence"/>
</dbReference>
<dbReference type="EMBL" id="BTGU01000038">
    <property type="protein sequence ID" value="GMN51569.1"/>
    <property type="molecule type" value="Genomic_DNA"/>
</dbReference>
<dbReference type="GO" id="GO:0005634">
    <property type="term" value="C:nucleus"/>
    <property type="evidence" value="ECO:0007669"/>
    <property type="project" value="TreeGrafter"/>
</dbReference>
<gene>
    <name evidence="10" type="ORF">TIFTF001_020717</name>
</gene>
<dbReference type="Gene3D" id="3.40.50.150">
    <property type="entry name" value="Vaccinia Virus protein VP39"/>
    <property type="match status" value="2"/>
</dbReference>
<evidence type="ECO:0000256" key="5">
    <source>
        <dbReference type="ARBA" id="ARBA00022884"/>
    </source>
</evidence>
<comment type="catalytic activity">
    <reaction evidence="7">
        <text>a 5'-end (5'-triphosphoguanosine)-ribonucleoside in mRNA + S-adenosyl-L-methionine = a 5'-end (N(7)-methyl 5'-triphosphoguanosine)-ribonucleoside in mRNA + S-adenosyl-L-homocysteine</text>
        <dbReference type="Rhea" id="RHEA:67008"/>
        <dbReference type="Rhea" id="RHEA-COMP:17166"/>
        <dbReference type="Rhea" id="RHEA-COMP:17167"/>
        <dbReference type="ChEBI" id="CHEBI:57856"/>
        <dbReference type="ChEBI" id="CHEBI:59789"/>
        <dbReference type="ChEBI" id="CHEBI:156461"/>
        <dbReference type="ChEBI" id="CHEBI:167617"/>
        <dbReference type="EC" id="2.1.1.56"/>
    </reaction>
</comment>
<dbReference type="AlphaFoldDB" id="A0AA88A985"/>
<keyword evidence="3" id="KW-0808">Transferase</keyword>
<evidence type="ECO:0000256" key="7">
    <source>
        <dbReference type="ARBA" id="ARBA00044712"/>
    </source>
</evidence>
<organism evidence="10 11">
    <name type="scientific">Ficus carica</name>
    <name type="common">Common fig</name>
    <dbReference type="NCBI Taxonomy" id="3494"/>
    <lineage>
        <taxon>Eukaryota</taxon>
        <taxon>Viridiplantae</taxon>
        <taxon>Streptophyta</taxon>
        <taxon>Embryophyta</taxon>
        <taxon>Tracheophyta</taxon>
        <taxon>Spermatophyta</taxon>
        <taxon>Magnoliopsida</taxon>
        <taxon>eudicotyledons</taxon>
        <taxon>Gunneridae</taxon>
        <taxon>Pentapetalae</taxon>
        <taxon>rosids</taxon>
        <taxon>fabids</taxon>
        <taxon>Rosales</taxon>
        <taxon>Moraceae</taxon>
        <taxon>Ficeae</taxon>
        <taxon>Ficus</taxon>
    </lineage>
</organism>
<feature type="region of interest" description="Disordered" evidence="8">
    <location>
        <begin position="34"/>
        <end position="77"/>
    </location>
</feature>
<dbReference type="PANTHER" id="PTHR12189">
    <property type="entry name" value="MRNA GUANINE-7- METHYLTRANSFERASE"/>
    <property type="match status" value="1"/>
</dbReference>
<dbReference type="PANTHER" id="PTHR12189:SF2">
    <property type="entry name" value="MRNA CAP GUANINE-N7 METHYLTRANSFERASE"/>
    <property type="match status" value="1"/>
</dbReference>
<evidence type="ECO:0000256" key="1">
    <source>
        <dbReference type="ARBA" id="ARBA00011926"/>
    </source>
</evidence>